<dbReference type="InterPro" id="IPR046958">
    <property type="entry name" value="RBK1/2/STUNTED"/>
</dbReference>
<keyword evidence="1" id="KW-0723">Serine/threonine-protein kinase</keyword>
<feature type="compositionally biased region" description="Basic and acidic residues" evidence="7">
    <location>
        <begin position="161"/>
        <end position="178"/>
    </location>
</feature>
<dbReference type="EMBL" id="BTGU01000040">
    <property type="protein sequence ID" value="GMN52165.1"/>
    <property type="molecule type" value="Genomic_DNA"/>
</dbReference>
<evidence type="ECO:0000256" key="2">
    <source>
        <dbReference type="ARBA" id="ARBA00022679"/>
    </source>
</evidence>
<dbReference type="FunFam" id="1.10.510.10:FF:000412">
    <property type="entry name" value="Probable receptor-like serine/threonine-protein kinase At5g57670"/>
    <property type="match status" value="1"/>
</dbReference>
<dbReference type="PROSITE" id="PS50011">
    <property type="entry name" value="PROTEIN_KINASE_DOM"/>
    <property type="match status" value="1"/>
</dbReference>
<reference evidence="9" key="1">
    <citation type="submission" date="2023-07" db="EMBL/GenBank/DDBJ databases">
        <title>draft genome sequence of fig (Ficus carica).</title>
        <authorList>
            <person name="Takahashi T."/>
            <person name="Nishimura K."/>
        </authorList>
    </citation>
    <scope>NUCLEOTIDE SEQUENCE</scope>
</reference>
<feature type="binding site" evidence="6">
    <location>
        <position position="321"/>
    </location>
    <ligand>
        <name>ATP</name>
        <dbReference type="ChEBI" id="CHEBI:30616"/>
    </ligand>
</feature>
<dbReference type="InterPro" id="IPR017441">
    <property type="entry name" value="Protein_kinase_ATP_BS"/>
</dbReference>
<name>A0AA88DBR9_FICCA</name>
<keyword evidence="10" id="KW-1185">Reference proteome</keyword>
<gene>
    <name evidence="9" type="ORF">TIFTF001_021311</name>
</gene>
<organism evidence="9 10">
    <name type="scientific">Ficus carica</name>
    <name type="common">Common fig</name>
    <dbReference type="NCBI Taxonomy" id="3494"/>
    <lineage>
        <taxon>Eukaryota</taxon>
        <taxon>Viridiplantae</taxon>
        <taxon>Streptophyta</taxon>
        <taxon>Embryophyta</taxon>
        <taxon>Tracheophyta</taxon>
        <taxon>Spermatophyta</taxon>
        <taxon>Magnoliopsida</taxon>
        <taxon>eudicotyledons</taxon>
        <taxon>Gunneridae</taxon>
        <taxon>Pentapetalae</taxon>
        <taxon>rosids</taxon>
        <taxon>fabids</taxon>
        <taxon>Rosales</taxon>
        <taxon>Moraceae</taxon>
        <taxon>Ficeae</taxon>
        <taxon>Ficus</taxon>
    </lineage>
</organism>
<evidence type="ECO:0000313" key="9">
    <source>
        <dbReference type="EMBL" id="GMN52165.1"/>
    </source>
</evidence>
<dbReference type="InterPro" id="IPR014729">
    <property type="entry name" value="Rossmann-like_a/b/a_fold"/>
</dbReference>
<evidence type="ECO:0000256" key="4">
    <source>
        <dbReference type="ARBA" id="ARBA00022777"/>
    </source>
</evidence>
<keyword evidence="2" id="KW-0808">Transferase</keyword>
<proteinExistence type="predicted"/>
<evidence type="ECO:0000256" key="6">
    <source>
        <dbReference type="PROSITE-ProRule" id="PRU10141"/>
    </source>
</evidence>
<feature type="compositionally biased region" description="Polar residues" evidence="7">
    <location>
        <begin position="151"/>
        <end position="160"/>
    </location>
</feature>
<feature type="domain" description="Protein kinase" evidence="8">
    <location>
        <begin position="293"/>
        <end position="567"/>
    </location>
</feature>
<dbReference type="InterPro" id="IPR000719">
    <property type="entry name" value="Prot_kinase_dom"/>
</dbReference>
<dbReference type="Pfam" id="PF07714">
    <property type="entry name" value="PK_Tyr_Ser-Thr"/>
    <property type="match status" value="1"/>
</dbReference>
<dbReference type="InterPro" id="IPR011009">
    <property type="entry name" value="Kinase-like_dom_sf"/>
</dbReference>
<dbReference type="Gene3D" id="3.30.200.20">
    <property type="entry name" value="Phosphorylase Kinase, domain 1"/>
    <property type="match status" value="1"/>
</dbReference>
<dbReference type="PANTHER" id="PTHR47987">
    <property type="entry name" value="OS08G0249100 PROTEIN"/>
    <property type="match status" value="1"/>
</dbReference>
<dbReference type="Proteomes" id="UP001187192">
    <property type="component" value="Unassembled WGS sequence"/>
</dbReference>
<protein>
    <recommendedName>
        <fullName evidence="8">Protein kinase domain-containing protein</fullName>
    </recommendedName>
</protein>
<dbReference type="FunFam" id="3.30.200.20:FF:000325">
    <property type="entry name" value="Putative receptor-like serine/threonine-protein kinase"/>
    <property type="match status" value="1"/>
</dbReference>
<dbReference type="Gene3D" id="3.40.50.620">
    <property type="entry name" value="HUPs"/>
    <property type="match status" value="1"/>
</dbReference>
<feature type="region of interest" description="Disordered" evidence="7">
    <location>
        <begin position="210"/>
        <end position="229"/>
    </location>
</feature>
<dbReference type="PROSITE" id="PS00108">
    <property type="entry name" value="PROTEIN_KINASE_ST"/>
    <property type="match status" value="1"/>
</dbReference>
<dbReference type="InterPro" id="IPR001245">
    <property type="entry name" value="Ser-Thr/Tyr_kinase_cat_dom"/>
</dbReference>
<accession>A0AA88DBR9</accession>
<feature type="region of interest" description="Disordered" evidence="7">
    <location>
        <begin position="151"/>
        <end position="185"/>
    </location>
</feature>
<dbReference type="Gene3D" id="1.10.510.10">
    <property type="entry name" value="Transferase(Phosphotransferase) domain 1"/>
    <property type="match status" value="1"/>
</dbReference>
<evidence type="ECO:0000256" key="5">
    <source>
        <dbReference type="ARBA" id="ARBA00022840"/>
    </source>
</evidence>
<dbReference type="InterPro" id="IPR008271">
    <property type="entry name" value="Ser/Thr_kinase_AS"/>
</dbReference>
<comment type="caution">
    <text evidence="9">The sequence shown here is derived from an EMBL/GenBank/DDBJ whole genome shotgun (WGS) entry which is preliminary data.</text>
</comment>
<dbReference type="CDD" id="cd00293">
    <property type="entry name" value="USP-like"/>
    <property type="match status" value="1"/>
</dbReference>
<evidence type="ECO:0000256" key="7">
    <source>
        <dbReference type="SAM" id="MobiDB-lite"/>
    </source>
</evidence>
<keyword evidence="4" id="KW-0418">Kinase</keyword>
<keyword evidence="5 6" id="KW-0067">ATP-binding</keyword>
<keyword evidence="3 6" id="KW-0547">Nucleotide-binding</keyword>
<evidence type="ECO:0000259" key="8">
    <source>
        <dbReference type="PROSITE" id="PS50011"/>
    </source>
</evidence>
<dbReference type="SMART" id="SM00220">
    <property type="entry name" value="S_TKc"/>
    <property type="match status" value="1"/>
</dbReference>
<dbReference type="GO" id="GO:0005524">
    <property type="term" value="F:ATP binding"/>
    <property type="evidence" value="ECO:0007669"/>
    <property type="project" value="UniProtKB-UniRule"/>
</dbReference>
<dbReference type="SUPFAM" id="SSF52402">
    <property type="entry name" value="Adenine nucleotide alpha hydrolases-like"/>
    <property type="match status" value="1"/>
</dbReference>
<evidence type="ECO:0000313" key="10">
    <source>
        <dbReference type="Proteomes" id="UP001187192"/>
    </source>
</evidence>
<dbReference type="GO" id="GO:0004672">
    <property type="term" value="F:protein kinase activity"/>
    <property type="evidence" value="ECO:0007669"/>
    <property type="project" value="InterPro"/>
</dbReference>
<evidence type="ECO:0000256" key="1">
    <source>
        <dbReference type="ARBA" id="ARBA00022527"/>
    </source>
</evidence>
<dbReference type="PROSITE" id="PS00107">
    <property type="entry name" value="PROTEIN_KINASE_ATP"/>
    <property type="match status" value="1"/>
</dbReference>
<sequence length="606" mass="67255">MVPSAPAKILIGISLDPNESKELLSWAIRVLAHPNDNIAAVHIIAGKEKKKYGLTTEKQSQLRRAKAFVISVLGEFASTCQSKQVNLEARVGFSSRVGRGLIKEAKLVSADYLVLGGSRSTSNRHPFVARYCFRNVPNGCTLVLFEKRKFPQQNSDSNSTHSKESGRSSSRLTDKSIKSESAISSAQNLNVSETKTKSKISSPRTVLDELEAASQSTEDDTLSSGDSTITDLRSVTPSFRAKSSTRKQGFSPCTVIFSLLGSPFRKRNSAKGMRQPLLRCFSYEEIMNATNNFNPDNIVGRGGYSEVYRGDLSDGQTIAVKRLAKDNKDAKKEKEFLMELGIIGHVCHPNTASLVGCCIENGLYLIFNLSQNGNLASALHGKESMSIDWPNRYKIAIGVARGLHYLHKCCKHRIIHRDIKASNVLLGPDYEPQITDFGLAKWLPNKWTHHAVIPIEGTFGYLAPEYFMHGIVDEKTDVFAFGVLLLEIVTGRRPVDSSKRNLLLWAKPLMESGDIAKLADPNMEGKYDAEQLHRVVLAASYCVRQSSIWRPSMTEVLELLTNGHDSEVARSWRIPKFTSNELDDYSMVYGYQVPPTNTLLEDSLSM</sequence>
<dbReference type="SUPFAM" id="SSF56112">
    <property type="entry name" value="Protein kinase-like (PK-like)"/>
    <property type="match status" value="1"/>
</dbReference>
<dbReference type="PANTHER" id="PTHR47987:SF3">
    <property type="entry name" value="OS08G0249100 PROTEIN"/>
    <property type="match status" value="1"/>
</dbReference>
<dbReference type="AlphaFoldDB" id="A0AA88DBR9"/>
<evidence type="ECO:0000256" key="3">
    <source>
        <dbReference type="ARBA" id="ARBA00022741"/>
    </source>
</evidence>